<keyword evidence="5 6" id="KW-0067">ATP-binding</keyword>
<dbReference type="PANTHER" id="PTHR24359:SF1">
    <property type="entry name" value="INHIBITOR OF NUCLEAR FACTOR KAPPA-B KINASE EPSILON SUBUNIT HOMOLOG 1-RELATED"/>
    <property type="match status" value="1"/>
</dbReference>
<dbReference type="AlphaFoldDB" id="A0A553NJC7"/>
<reference evidence="8 9" key="1">
    <citation type="journal article" date="2019" name="Sci. Data">
        <title>Hybrid genome assembly and annotation of Danionella translucida.</title>
        <authorList>
            <person name="Kadobianskyi M."/>
            <person name="Schulze L."/>
            <person name="Schuelke M."/>
            <person name="Judkewitz B."/>
        </authorList>
    </citation>
    <scope>NUCLEOTIDE SEQUENCE [LARGE SCALE GENOMIC DNA]</scope>
    <source>
        <strain evidence="8 9">Bolton</strain>
    </source>
</reference>
<dbReference type="PROSITE" id="PS00107">
    <property type="entry name" value="PROTEIN_KINASE_ATP"/>
    <property type="match status" value="1"/>
</dbReference>
<evidence type="ECO:0000256" key="1">
    <source>
        <dbReference type="ARBA" id="ARBA00022527"/>
    </source>
</evidence>
<dbReference type="Pfam" id="PF00069">
    <property type="entry name" value="Pkinase"/>
    <property type="match status" value="1"/>
</dbReference>
<dbReference type="InterPro" id="IPR011009">
    <property type="entry name" value="Kinase-like_dom_sf"/>
</dbReference>
<dbReference type="Proteomes" id="UP000316079">
    <property type="component" value="Unassembled WGS sequence"/>
</dbReference>
<protein>
    <recommendedName>
        <fullName evidence="7">Protein kinase domain-containing protein</fullName>
    </recommendedName>
</protein>
<dbReference type="Gene3D" id="1.10.510.10">
    <property type="entry name" value="Transferase(Phosphotransferase) domain 1"/>
    <property type="match status" value="1"/>
</dbReference>
<keyword evidence="1" id="KW-0723">Serine/threonine-protein kinase</keyword>
<dbReference type="SUPFAM" id="SSF56112">
    <property type="entry name" value="Protein kinase-like (PK-like)"/>
    <property type="match status" value="1"/>
</dbReference>
<dbReference type="GO" id="GO:0005524">
    <property type="term" value="F:ATP binding"/>
    <property type="evidence" value="ECO:0007669"/>
    <property type="project" value="UniProtKB-UniRule"/>
</dbReference>
<dbReference type="PANTHER" id="PTHR24359">
    <property type="entry name" value="SERINE/THREONINE-PROTEIN KINASE SBK1"/>
    <property type="match status" value="1"/>
</dbReference>
<feature type="domain" description="Protein kinase" evidence="7">
    <location>
        <begin position="114"/>
        <end position="208"/>
    </location>
</feature>
<evidence type="ECO:0000313" key="8">
    <source>
        <dbReference type="EMBL" id="TRY65535.1"/>
    </source>
</evidence>
<dbReference type="OrthoDB" id="6513151at2759"/>
<dbReference type="GO" id="GO:0004674">
    <property type="term" value="F:protein serine/threonine kinase activity"/>
    <property type="evidence" value="ECO:0007669"/>
    <property type="project" value="UniProtKB-KW"/>
</dbReference>
<feature type="binding site" evidence="6">
    <location>
        <position position="143"/>
    </location>
    <ligand>
        <name>ATP</name>
        <dbReference type="ChEBI" id="CHEBI:30616"/>
    </ligand>
</feature>
<dbReference type="PROSITE" id="PS50011">
    <property type="entry name" value="PROTEIN_KINASE_DOM"/>
    <property type="match status" value="1"/>
</dbReference>
<dbReference type="GO" id="GO:1902531">
    <property type="term" value="P:regulation of intracellular signal transduction"/>
    <property type="evidence" value="ECO:0007669"/>
    <property type="project" value="UniProtKB-ARBA"/>
</dbReference>
<sequence length="208" mass="23570">MVKCRGRSRLYVDNEQQTVEARVESSVDGQVRGRDKLNISKLWTETAALNNDRAIATQPYNHLTCKLTKEKYWKTDAARTFQGYKGMLTAPQEMEELCFLTAQSMTSLVTSEHFKLVKKLGEGSYGKVMLAVHQKRGTPMALKFFPRSSTTLQAFLREYSLSLCYCTHPSLTRALGIFYSTPSHYVFAQEAGLYGDLYEVIVSEVSVH</sequence>
<evidence type="ECO:0000256" key="5">
    <source>
        <dbReference type="ARBA" id="ARBA00022840"/>
    </source>
</evidence>
<dbReference type="InterPro" id="IPR017441">
    <property type="entry name" value="Protein_kinase_ATP_BS"/>
</dbReference>
<accession>A0A553NJC7</accession>
<evidence type="ECO:0000256" key="2">
    <source>
        <dbReference type="ARBA" id="ARBA00022679"/>
    </source>
</evidence>
<name>A0A553NJC7_9TELE</name>
<dbReference type="FunFam" id="3.30.200.20:FF:000040">
    <property type="entry name" value="Dual specificity mitogen-activated protein kinase kinase"/>
    <property type="match status" value="1"/>
</dbReference>
<evidence type="ECO:0000313" key="9">
    <source>
        <dbReference type="Proteomes" id="UP000316079"/>
    </source>
</evidence>
<dbReference type="InterPro" id="IPR000719">
    <property type="entry name" value="Prot_kinase_dom"/>
</dbReference>
<evidence type="ECO:0000256" key="6">
    <source>
        <dbReference type="PROSITE-ProRule" id="PRU10141"/>
    </source>
</evidence>
<keyword evidence="2" id="KW-0808">Transferase</keyword>
<organism evidence="8 9">
    <name type="scientific">Danionella cerebrum</name>
    <dbReference type="NCBI Taxonomy" id="2873325"/>
    <lineage>
        <taxon>Eukaryota</taxon>
        <taxon>Metazoa</taxon>
        <taxon>Chordata</taxon>
        <taxon>Craniata</taxon>
        <taxon>Vertebrata</taxon>
        <taxon>Euteleostomi</taxon>
        <taxon>Actinopterygii</taxon>
        <taxon>Neopterygii</taxon>
        <taxon>Teleostei</taxon>
        <taxon>Ostariophysi</taxon>
        <taxon>Cypriniformes</taxon>
        <taxon>Danionidae</taxon>
        <taxon>Danioninae</taxon>
        <taxon>Danionella</taxon>
    </lineage>
</organism>
<evidence type="ECO:0000256" key="4">
    <source>
        <dbReference type="ARBA" id="ARBA00022777"/>
    </source>
</evidence>
<proteinExistence type="predicted"/>
<comment type="caution">
    <text evidence="8">The sequence shown here is derived from an EMBL/GenBank/DDBJ whole genome shotgun (WGS) entry which is preliminary data.</text>
</comment>
<keyword evidence="9" id="KW-1185">Reference proteome</keyword>
<dbReference type="EMBL" id="SRMA01026907">
    <property type="protein sequence ID" value="TRY65535.1"/>
    <property type="molecule type" value="Genomic_DNA"/>
</dbReference>
<keyword evidence="4" id="KW-0418">Kinase</keyword>
<keyword evidence="3 6" id="KW-0547">Nucleotide-binding</keyword>
<evidence type="ECO:0000259" key="7">
    <source>
        <dbReference type="PROSITE" id="PS50011"/>
    </source>
</evidence>
<evidence type="ECO:0000256" key="3">
    <source>
        <dbReference type="ARBA" id="ARBA00022741"/>
    </source>
</evidence>
<gene>
    <name evidence="8" type="ORF">DNTS_001173</name>
</gene>